<accession>A0AA85AG69</accession>
<keyword evidence="1" id="KW-0677">Repeat</keyword>
<dbReference type="InterPro" id="IPR012677">
    <property type="entry name" value="Nucleotide-bd_a/b_plait_sf"/>
</dbReference>
<evidence type="ECO:0000313" key="5">
    <source>
        <dbReference type="WBParaSite" id="SMRG1_82350.1"/>
    </source>
</evidence>
<dbReference type="InterPro" id="IPR035979">
    <property type="entry name" value="RBD_domain_sf"/>
</dbReference>
<dbReference type="WBParaSite" id="SMRG1_82350.1">
    <property type="protein sequence ID" value="SMRG1_82350.1"/>
    <property type="gene ID" value="SMRG1_82350"/>
</dbReference>
<dbReference type="InterPro" id="IPR050666">
    <property type="entry name" value="ESRP"/>
</dbReference>
<dbReference type="Gene3D" id="3.30.70.330">
    <property type="match status" value="2"/>
</dbReference>
<sequence>MNNTVNLIKSENLSPSEPSNETIVRCIHRKHKYCYDNVINENNHESSQMKRQCLTSNHNLNSITDHINIKYQFNYWLVFTIVTTGKQGNELGSDQTPLIQFNGILGNFYENKIVDRIKISIHPENFTRIYRSSVDLINHKSQLQSTISANNELKLDSYFLSHCNGCNNKFNELSSTNTGKFIPSVESTKYTTVVNGVNISKEALEAAGLSDISEYEVHGLSFKESIIKISNWLKDHGVLDDLLSTDKSNILLIAENHQSVRNVIHAEAAYRNIDHELINCSPWSMYIDLIEFCQQSLFQSNSSNDDNNVSNNGITEQKENKEHHLHSIFDAAHALEIDSEETEVAAIKAEIMANIVIELTKKGYQVKDPEYVRYNYEHKTFSRKLKIMDSQVVEIRQVPWTATPATIAHYFTGLNVHPGGVAIRLTDGRRSNTAIVAFNDSKNAQLALARNQHHLCSSSMTEIANSTSDVHIMSSSSSSSSSSSNNHVTNNNNPTNQSCANSRNECSTDGIQQIIGGSMKPIYLQIHPASGKEFVQCAGCDQESVTKFLNQLTNGEQVVVRVRGLPYTTCKKQIIEFFNFVQAPIMLNEQGIYLVTYPDQRPTGDAFILFSNDNIATKALTRHKDYLGDRYVELFKASPSEMVQVCHNVTLFQCSSSGQKTHSALSNIQSNGIIGVPLMNGATQINCSNLVNFVNNSNTNSSNNKETYLSPALTHLKSAISAGALSNIQNLWNSGTIPLGLPHNLLTSSGTGLDSSGLNENVLFNNAIGGISPSIPMISPNNSSVNHNLLSNIPITNSLIRDLTDPTDPDCPFARPMPIGGACAMVQLNELPMETSRHDIRLYLGPANFAKVYRMRRMETISNTNTTTITTTTNTNTTTTTNNNNNNTSSWLLSLKNITEAIQFIHDLIIRPFTITTLYRNNQQFKILSNIPTFALYNIDYNGKLSMIDLSNIIYNIPIQRIHMGSLLKWNKSNYSNYNWSKSIIKYPIKTKIDDSHILNAINSPIQLSDTNLPIQYTSSFIKHNNIDNNNDLHTISNVNLSPTLITNHNYENVLIPTFNYLSSNNIDYYKILSYINNQFKYNMPNHTSSSSSSSSSIVILTGLPIDVTQEELELLFKPVQNLLTAQPYFIPFQYHTNGTANFLANFNNPFDAQTAVHYCPNSSLRSNKYIIGAACLIPSTNTNNPNYLTSSLSSSSSSSVSSPIVPIHTTNILNSNHLINPSNFLNYDLFNSGNFLLPSTTSTIQYNRLQ</sequence>
<evidence type="ECO:0000256" key="2">
    <source>
        <dbReference type="ARBA" id="ARBA00022884"/>
    </source>
</evidence>
<proteinExistence type="predicted"/>
<dbReference type="AlphaFoldDB" id="A0AA85AG69"/>
<dbReference type="Proteomes" id="UP000050790">
    <property type="component" value="Unassembled WGS sequence"/>
</dbReference>
<dbReference type="PANTHER" id="PTHR13976">
    <property type="entry name" value="HETEROGENEOUS NUCLEAR RIBONUCLEOPROTEIN-RELATED"/>
    <property type="match status" value="1"/>
</dbReference>
<reference evidence="5" key="1">
    <citation type="submission" date="2023-11" db="UniProtKB">
        <authorList>
            <consortium name="WormBaseParasite"/>
        </authorList>
    </citation>
    <scope>IDENTIFICATION</scope>
</reference>
<evidence type="ECO:0000313" key="4">
    <source>
        <dbReference type="Proteomes" id="UP000050790"/>
    </source>
</evidence>
<keyword evidence="2" id="KW-0694">RNA-binding</keyword>
<feature type="compositionally biased region" description="Low complexity" evidence="3">
    <location>
        <begin position="474"/>
        <end position="502"/>
    </location>
</feature>
<protein>
    <submittedName>
        <fullName evidence="5">RRM domain-containing protein</fullName>
    </submittedName>
</protein>
<organism evidence="4 5">
    <name type="scientific">Schistosoma margrebowiei</name>
    <dbReference type="NCBI Taxonomy" id="48269"/>
    <lineage>
        <taxon>Eukaryota</taxon>
        <taxon>Metazoa</taxon>
        <taxon>Spiralia</taxon>
        <taxon>Lophotrochozoa</taxon>
        <taxon>Platyhelminthes</taxon>
        <taxon>Trematoda</taxon>
        <taxon>Digenea</taxon>
        <taxon>Strigeidida</taxon>
        <taxon>Schistosomatoidea</taxon>
        <taxon>Schistosomatidae</taxon>
        <taxon>Schistosoma</taxon>
    </lineage>
</organism>
<dbReference type="GO" id="GO:0003723">
    <property type="term" value="F:RNA binding"/>
    <property type="evidence" value="ECO:0007669"/>
    <property type="project" value="UniProtKB-KW"/>
</dbReference>
<feature type="region of interest" description="Disordered" evidence="3">
    <location>
        <begin position="468"/>
        <end position="504"/>
    </location>
</feature>
<evidence type="ECO:0000256" key="3">
    <source>
        <dbReference type="SAM" id="MobiDB-lite"/>
    </source>
</evidence>
<name>A0AA85AG69_9TREM</name>
<evidence type="ECO:0000256" key="1">
    <source>
        <dbReference type="ARBA" id="ARBA00022737"/>
    </source>
</evidence>
<dbReference type="SUPFAM" id="SSF54928">
    <property type="entry name" value="RNA-binding domain, RBD"/>
    <property type="match status" value="3"/>
</dbReference>